<dbReference type="PROSITE" id="PS50048">
    <property type="entry name" value="ZN2_CY6_FUNGAL_2"/>
    <property type="match status" value="1"/>
</dbReference>
<accession>A0A9Q9S1W4</accession>
<sequence length="859" mass="95670">MPSGGHVAPHDATENFLHEAVSNIIGWPSATIPAGYVEALWLRALKPAKPLSNDNDASPETSTLLSLSRSALTSRARRRARQAQAGQAPACEICRKRKIKCDRGRPECFNCTEKGVQCQYRYGPEPAASPSQLERLARILKEPGELSNQLTTLPYHDALVLLNMLRETPRDPQPEPQPQPRAAISSSLSSSSPSPLSSPPQWSPTPPLPQYNIIGSLLPPVSAGMEFELMVRHPIAYPVLLPVTVSSLPLGELLAPRRSEAFGNSPLEDTKSVHPHELPGTSASKDATASTSSYEGLSHLTESHIHLLDQTEISSWTTLPIPNSIAVEAIALYLNNDYPVLPLFDADLFLRDLVHNQPYFCSRFLVAALLAWACQACTPMHPEAAHYSIAFFADARAQWSNYDDREAITLSNVSALQLLCMTAVTLGKDDLAFQYLRKGLQVAQAMGLVNLASGMEQADAWFSGHADWTRAASFVAWGTFNWVSNLIRVFSLHYHKSELEFPPRLFMPGDVEAVIAAEEGGQVLSPTSEIFNAACKLWTIFSVVTRAYYGQGDHIWLDQKNALHFAEDIYRQLLAWADGLPLSLVRCEGSSHAVFMLHIYYHAIITDIFRPFVNMIDHSRSMLRTFGTDRATPKVVYHASIRQMKRLLLSYRLEFSLEASSVLWQTCVIYVANATIRDVETNRDEMLFFLHLCLAGLKELFMSYRVFGSIAKGILGIAIREKALSHQELRRYLRRLKTIGERYKAKDDDNEMSGVMAKWVVDLNLALTDPERAQGGKLAEQTDRMSETCPSNVRHISIYWGCKKAIEQHITPEAISYIYLKAFIADTDTLSALTNMHPELDVGKPDFSPEAKLAWALIA</sequence>
<protein>
    <recommendedName>
        <fullName evidence="3">Zn(2)-C6 fungal-type domain-containing protein</fullName>
    </recommendedName>
</protein>
<evidence type="ECO:0000256" key="2">
    <source>
        <dbReference type="SAM" id="MobiDB-lite"/>
    </source>
</evidence>
<proteinExistence type="predicted"/>
<feature type="region of interest" description="Disordered" evidence="2">
    <location>
        <begin position="261"/>
        <end position="288"/>
    </location>
</feature>
<feature type="domain" description="Zn(2)-C6 fungal-type" evidence="3">
    <location>
        <begin position="90"/>
        <end position="120"/>
    </location>
</feature>
<keyword evidence="1" id="KW-0539">Nucleus</keyword>
<dbReference type="InterPro" id="IPR036864">
    <property type="entry name" value="Zn2-C6_fun-type_DNA-bd_sf"/>
</dbReference>
<dbReference type="CDD" id="cd12148">
    <property type="entry name" value="fungal_TF_MHR"/>
    <property type="match status" value="1"/>
</dbReference>
<dbReference type="SMART" id="SM00066">
    <property type="entry name" value="GAL4"/>
    <property type="match status" value="1"/>
</dbReference>
<evidence type="ECO:0000256" key="1">
    <source>
        <dbReference type="ARBA" id="ARBA00023242"/>
    </source>
</evidence>
<organism evidence="4 5">
    <name type="scientific">Fusarium fujikuroi</name>
    <name type="common">Bakanae and foot rot disease fungus</name>
    <name type="synonym">Gibberella fujikuroi</name>
    <dbReference type="NCBI Taxonomy" id="5127"/>
    <lineage>
        <taxon>Eukaryota</taxon>
        <taxon>Fungi</taxon>
        <taxon>Dikarya</taxon>
        <taxon>Ascomycota</taxon>
        <taxon>Pezizomycotina</taxon>
        <taxon>Sordariomycetes</taxon>
        <taxon>Hypocreomycetidae</taxon>
        <taxon>Hypocreales</taxon>
        <taxon>Nectriaceae</taxon>
        <taxon>Fusarium</taxon>
        <taxon>Fusarium fujikuroi species complex</taxon>
    </lineage>
</organism>
<evidence type="ECO:0000313" key="4">
    <source>
        <dbReference type="EMBL" id="VTT81885.1"/>
    </source>
</evidence>
<dbReference type="PROSITE" id="PS00463">
    <property type="entry name" value="ZN2_CY6_FUNGAL_1"/>
    <property type="match status" value="1"/>
</dbReference>
<dbReference type="CDD" id="cd00067">
    <property type="entry name" value="GAL4"/>
    <property type="match status" value="1"/>
</dbReference>
<evidence type="ECO:0000259" key="3">
    <source>
        <dbReference type="PROSITE" id="PS50048"/>
    </source>
</evidence>
<dbReference type="GO" id="GO:0008270">
    <property type="term" value="F:zinc ion binding"/>
    <property type="evidence" value="ECO:0007669"/>
    <property type="project" value="InterPro"/>
</dbReference>
<dbReference type="AlphaFoldDB" id="A0A9Q9S1W4"/>
<gene>
    <name evidence="4" type="ORF">C2S_12234</name>
</gene>
<dbReference type="SUPFAM" id="SSF57701">
    <property type="entry name" value="Zn2/Cys6 DNA-binding domain"/>
    <property type="match status" value="1"/>
</dbReference>
<dbReference type="Proteomes" id="UP000760494">
    <property type="component" value="Unassembled WGS sequence"/>
</dbReference>
<dbReference type="InterPro" id="IPR001138">
    <property type="entry name" value="Zn2Cys6_DnaBD"/>
</dbReference>
<dbReference type="GO" id="GO:0000981">
    <property type="term" value="F:DNA-binding transcription factor activity, RNA polymerase II-specific"/>
    <property type="evidence" value="ECO:0007669"/>
    <property type="project" value="InterPro"/>
</dbReference>
<dbReference type="EMBL" id="CABFJX010000410">
    <property type="protein sequence ID" value="VTT81885.1"/>
    <property type="molecule type" value="Genomic_DNA"/>
</dbReference>
<feature type="compositionally biased region" description="Low complexity" evidence="2">
    <location>
        <begin position="185"/>
        <end position="195"/>
    </location>
</feature>
<reference evidence="4" key="1">
    <citation type="submission" date="2019-05" db="EMBL/GenBank/DDBJ databases">
        <authorList>
            <person name="Piombo E."/>
        </authorList>
    </citation>
    <scope>NUCLEOTIDE SEQUENCE</scope>
    <source>
        <strain evidence="4">C2S</strain>
    </source>
</reference>
<name>A0A9Q9S1W4_FUSFU</name>
<comment type="caution">
    <text evidence="4">The sequence shown here is derived from an EMBL/GenBank/DDBJ whole genome shotgun (WGS) entry which is preliminary data.</text>
</comment>
<dbReference type="InterPro" id="IPR053187">
    <property type="entry name" value="Notoamide_regulator"/>
</dbReference>
<feature type="compositionally biased region" description="Basic and acidic residues" evidence="2">
    <location>
        <begin position="268"/>
        <end position="277"/>
    </location>
</feature>
<dbReference type="PANTHER" id="PTHR47256">
    <property type="entry name" value="ZN(II)2CYS6 TRANSCRIPTION FACTOR (EUROFUNG)-RELATED"/>
    <property type="match status" value="1"/>
</dbReference>
<feature type="region of interest" description="Disordered" evidence="2">
    <location>
        <begin position="168"/>
        <end position="204"/>
    </location>
</feature>
<dbReference type="Gene3D" id="4.10.240.10">
    <property type="entry name" value="Zn(2)-C6 fungal-type DNA-binding domain"/>
    <property type="match status" value="1"/>
</dbReference>
<dbReference type="Pfam" id="PF00172">
    <property type="entry name" value="Zn_clus"/>
    <property type="match status" value="1"/>
</dbReference>
<dbReference type="PANTHER" id="PTHR47256:SF1">
    <property type="entry name" value="ZN(II)2CYS6 TRANSCRIPTION FACTOR (EUROFUNG)"/>
    <property type="match status" value="1"/>
</dbReference>
<evidence type="ECO:0000313" key="5">
    <source>
        <dbReference type="Proteomes" id="UP000760494"/>
    </source>
</evidence>